<evidence type="ECO:0000313" key="3">
    <source>
        <dbReference type="Proteomes" id="UP000024837"/>
    </source>
</evidence>
<dbReference type="EMBL" id="KI966435">
    <property type="protein sequence ID" value="EWC44714.1"/>
    <property type="molecule type" value="Genomic_DNA"/>
</dbReference>
<keyword evidence="3" id="KW-1185">Reference proteome</keyword>
<reference evidence="2 3" key="1">
    <citation type="submission" date="2013-05" db="EMBL/GenBank/DDBJ databases">
        <title>Drechslerella stenobrocha genome reveals carnivorous origination and mechanical trapping mechanism of predatory fungi.</title>
        <authorList>
            <person name="Liu X."/>
            <person name="Zhang W."/>
            <person name="Liu K."/>
        </authorList>
    </citation>
    <scope>NUCLEOTIDE SEQUENCE [LARGE SCALE GENOMIC DNA]</scope>
    <source>
        <strain evidence="2 3">248</strain>
    </source>
</reference>
<evidence type="ECO:0000256" key="1">
    <source>
        <dbReference type="SAM" id="MobiDB-lite"/>
    </source>
</evidence>
<name>W7HNI3_9PEZI</name>
<proteinExistence type="predicted"/>
<dbReference type="Proteomes" id="UP000024837">
    <property type="component" value="Unassembled WGS sequence"/>
</dbReference>
<accession>W7HNI3</accession>
<gene>
    <name evidence="2" type="ORF">DRE_06492</name>
</gene>
<evidence type="ECO:0000313" key="2">
    <source>
        <dbReference type="EMBL" id="EWC44714.1"/>
    </source>
</evidence>
<organism evidence="2 3">
    <name type="scientific">Drechslerella stenobrocha 248</name>
    <dbReference type="NCBI Taxonomy" id="1043628"/>
    <lineage>
        <taxon>Eukaryota</taxon>
        <taxon>Fungi</taxon>
        <taxon>Dikarya</taxon>
        <taxon>Ascomycota</taxon>
        <taxon>Pezizomycotina</taxon>
        <taxon>Orbiliomycetes</taxon>
        <taxon>Orbiliales</taxon>
        <taxon>Orbiliaceae</taxon>
        <taxon>Drechslerella</taxon>
    </lineage>
</organism>
<protein>
    <submittedName>
        <fullName evidence="2">Uncharacterized protein</fullName>
    </submittedName>
</protein>
<feature type="region of interest" description="Disordered" evidence="1">
    <location>
        <begin position="1"/>
        <end position="49"/>
    </location>
</feature>
<sequence length="72" mass="7623">MSPNSQPPPVSVNPSMTKETAAPSPGKGLHAQPAPVSKPPPRTPASGQWAFVQKPYDPRGDNFAFETIAVQK</sequence>
<dbReference type="HOGENOM" id="CLU_2722208_0_0_1"/>
<feature type="compositionally biased region" description="Pro residues" evidence="1">
    <location>
        <begin position="1"/>
        <end position="11"/>
    </location>
</feature>
<dbReference type="AlphaFoldDB" id="W7HNI3"/>